<evidence type="ECO:0000313" key="3">
    <source>
        <dbReference type="Proteomes" id="UP000030147"/>
    </source>
</evidence>
<proteinExistence type="predicted"/>
<organism evidence="2 3">
    <name type="scientific">Pontibacillus yanchengensis Y32</name>
    <dbReference type="NCBI Taxonomy" id="1385514"/>
    <lineage>
        <taxon>Bacteria</taxon>
        <taxon>Bacillati</taxon>
        <taxon>Bacillota</taxon>
        <taxon>Bacilli</taxon>
        <taxon>Bacillales</taxon>
        <taxon>Bacillaceae</taxon>
        <taxon>Pontibacillus</taxon>
    </lineage>
</organism>
<keyword evidence="2" id="KW-0762">Sugar transport</keyword>
<keyword evidence="3" id="KW-1185">Reference proteome</keyword>
<dbReference type="SUPFAM" id="SSF55804">
    <property type="entry name" value="Phoshotransferase/anion transport protein"/>
    <property type="match status" value="1"/>
</dbReference>
<dbReference type="STRING" id="1385514.N782_12055"/>
<gene>
    <name evidence="2" type="ORF">N782_12055</name>
</gene>
<name>A0A0A2T9C7_9BACI</name>
<accession>A0A0A2T9C7</accession>
<dbReference type="PROSITE" id="PS51094">
    <property type="entry name" value="PTS_EIIA_TYPE_2"/>
    <property type="match status" value="1"/>
</dbReference>
<dbReference type="InterPro" id="IPR002178">
    <property type="entry name" value="PTS_EIIA_type-2_dom"/>
</dbReference>
<dbReference type="Pfam" id="PF00359">
    <property type="entry name" value="PTS_EIIA_2"/>
    <property type="match status" value="1"/>
</dbReference>
<dbReference type="OrthoDB" id="370976at2"/>
<evidence type="ECO:0000313" key="2">
    <source>
        <dbReference type="EMBL" id="KGP72387.1"/>
    </source>
</evidence>
<protein>
    <submittedName>
        <fullName evidence="2">PTS sugar transporter subunit IIA</fullName>
    </submittedName>
</protein>
<dbReference type="Proteomes" id="UP000030147">
    <property type="component" value="Unassembled WGS sequence"/>
</dbReference>
<dbReference type="InterPro" id="IPR051541">
    <property type="entry name" value="PTS_SugarTrans_NitroReg"/>
</dbReference>
<dbReference type="PANTHER" id="PTHR47738">
    <property type="entry name" value="PTS SYSTEM FRUCTOSE-LIKE EIIA COMPONENT-RELATED"/>
    <property type="match status" value="1"/>
</dbReference>
<sequence>MSSIYIDESLILHNLTPGNKEEVLRSMAQNLHEKGYVKSSFIDAVAEREEQYATGLPTNGPSVAIPHTDKEHVNQKALSLAILNQPVEFGVMGDAELTTSVEIVFMLAMDSEHSQLSILQKLMGIFQNEQELYYFLNEKDNTKLMNRMKELLKGDE</sequence>
<dbReference type="CDD" id="cd00211">
    <property type="entry name" value="PTS_IIA_fru"/>
    <property type="match status" value="1"/>
</dbReference>
<reference evidence="2 3" key="1">
    <citation type="journal article" date="2015" name="Stand. Genomic Sci.">
        <title>High quality draft genome sequence of the moderately halophilic bacterium Pontibacillus yanchengensis Y32(T) and comparison among Pontibacillus genomes.</title>
        <authorList>
            <person name="Huang J."/>
            <person name="Qiao Z.X."/>
            <person name="Tang J.W."/>
            <person name="Wang G."/>
        </authorList>
    </citation>
    <scope>NUCLEOTIDE SEQUENCE [LARGE SCALE GENOMIC DNA]</scope>
    <source>
        <strain evidence="2 3">Y32</strain>
    </source>
</reference>
<feature type="domain" description="PTS EIIA type-2" evidence="1">
    <location>
        <begin position="4"/>
        <end position="151"/>
    </location>
</feature>
<dbReference type="PANTHER" id="PTHR47738:SF3">
    <property type="entry name" value="PHOSPHOTRANSFERASE SYSTEM MANNITOL_FRUCTOSE-SPECIFIC IIA DOMAIN CONTAINING PROTEIN"/>
    <property type="match status" value="1"/>
</dbReference>
<dbReference type="eggNOG" id="COG1762">
    <property type="taxonomic scope" value="Bacteria"/>
</dbReference>
<keyword evidence="2" id="KW-0813">Transport</keyword>
<dbReference type="InterPro" id="IPR016152">
    <property type="entry name" value="PTrfase/Anion_transptr"/>
</dbReference>
<dbReference type="EMBL" id="AVBF01000031">
    <property type="protein sequence ID" value="KGP72387.1"/>
    <property type="molecule type" value="Genomic_DNA"/>
</dbReference>
<dbReference type="Gene3D" id="3.40.930.10">
    <property type="entry name" value="Mannitol-specific EII, Chain A"/>
    <property type="match status" value="1"/>
</dbReference>
<comment type="caution">
    <text evidence="2">The sequence shown here is derived from an EMBL/GenBank/DDBJ whole genome shotgun (WGS) entry which is preliminary data.</text>
</comment>
<dbReference type="AlphaFoldDB" id="A0A0A2T9C7"/>
<dbReference type="RefSeq" id="WP_036820138.1">
    <property type="nucleotide sequence ID" value="NZ_AVBF01000031.1"/>
</dbReference>
<evidence type="ECO:0000259" key="1">
    <source>
        <dbReference type="PROSITE" id="PS51094"/>
    </source>
</evidence>